<reference evidence="3 4" key="1">
    <citation type="journal article" date="2011" name="Proc. Natl. Acad. Sci. U.S.A.">
        <title>Genome and transcriptome analyses of the mountain pine beetle-fungal symbiont Grosmannia clavigera, a lodgepole pine pathogen.</title>
        <authorList>
            <person name="DiGuistini S."/>
            <person name="Wang Y."/>
            <person name="Liao N.Y."/>
            <person name="Taylor G."/>
            <person name="Tanguay P."/>
            <person name="Feau N."/>
            <person name="Henrissat B."/>
            <person name="Chan S.K."/>
            <person name="Hesse-Orce U."/>
            <person name="Alamouti S.M."/>
            <person name="Tsui C.K.M."/>
            <person name="Docking R.T."/>
            <person name="Levasseur A."/>
            <person name="Haridas S."/>
            <person name="Robertson G."/>
            <person name="Birol I."/>
            <person name="Holt R.A."/>
            <person name="Marra M.A."/>
            <person name="Hamelin R.C."/>
            <person name="Hirst M."/>
            <person name="Jones S.J.M."/>
            <person name="Bohlmann J."/>
            <person name="Breuil C."/>
        </authorList>
    </citation>
    <scope>NUCLEOTIDE SEQUENCE [LARGE SCALE GENOMIC DNA]</scope>
    <source>
        <strain evidence="4">kw1407 / UAMH 11150</strain>
    </source>
</reference>
<feature type="region of interest" description="Disordered" evidence="1">
    <location>
        <begin position="213"/>
        <end position="282"/>
    </location>
</feature>
<organism evidence="4">
    <name type="scientific">Grosmannia clavigera (strain kw1407 / UAMH 11150)</name>
    <name type="common">Blue stain fungus</name>
    <name type="synonym">Graphiocladiella clavigera</name>
    <dbReference type="NCBI Taxonomy" id="655863"/>
    <lineage>
        <taxon>Eukaryota</taxon>
        <taxon>Fungi</taxon>
        <taxon>Dikarya</taxon>
        <taxon>Ascomycota</taxon>
        <taxon>Pezizomycotina</taxon>
        <taxon>Sordariomycetes</taxon>
        <taxon>Sordariomycetidae</taxon>
        <taxon>Ophiostomatales</taxon>
        <taxon>Ophiostomataceae</taxon>
        <taxon>Leptographium</taxon>
    </lineage>
</organism>
<gene>
    <name evidence="3" type="ORF">CMQ_1073</name>
</gene>
<keyword evidence="4" id="KW-1185">Reference proteome</keyword>
<feature type="compositionally biased region" description="Basic residues" evidence="1">
    <location>
        <begin position="1114"/>
        <end position="1123"/>
    </location>
</feature>
<feature type="region of interest" description="Disordered" evidence="1">
    <location>
        <begin position="1075"/>
        <end position="1123"/>
    </location>
</feature>
<dbReference type="InParanoid" id="F0XFG5"/>
<dbReference type="EMBL" id="GL629765">
    <property type="protein sequence ID" value="EFX04145.1"/>
    <property type="molecule type" value="Genomic_DNA"/>
</dbReference>
<evidence type="ECO:0000313" key="4">
    <source>
        <dbReference type="Proteomes" id="UP000007796"/>
    </source>
</evidence>
<dbReference type="InterPro" id="IPR013087">
    <property type="entry name" value="Znf_C2H2_type"/>
</dbReference>
<dbReference type="eggNOG" id="ENOG502RQ3J">
    <property type="taxonomic scope" value="Eukaryota"/>
</dbReference>
<evidence type="ECO:0000256" key="1">
    <source>
        <dbReference type="SAM" id="MobiDB-lite"/>
    </source>
</evidence>
<feature type="region of interest" description="Disordered" evidence="1">
    <location>
        <begin position="980"/>
        <end position="1009"/>
    </location>
</feature>
<dbReference type="OrthoDB" id="5366163at2759"/>
<dbReference type="Gene3D" id="3.30.160.60">
    <property type="entry name" value="Classic Zinc Finger"/>
    <property type="match status" value="1"/>
</dbReference>
<accession>F0XFG5</accession>
<name>F0XFG5_GROCL</name>
<dbReference type="Proteomes" id="UP000007796">
    <property type="component" value="Unassembled WGS sequence"/>
</dbReference>
<protein>
    <submittedName>
        <fullName evidence="3">Zinc finger protein</fullName>
    </submittedName>
</protein>
<proteinExistence type="predicted"/>
<evidence type="ECO:0000259" key="2">
    <source>
        <dbReference type="SMART" id="SM00355"/>
    </source>
</evidence>
<dbReference type="GeneID" id="25973911"/>
<dbReference type="AlphaFoldDB" id="F0XFG5"/>
<feature type="compositionally biased region" description="Low complexity" evidence="1">
    <location>
        <begin position="425"/>
        <end position="462"/>
    </location>
</feature>
<dbReference type="HOGENOM" id="CLU_012924_0_0_1"/>
<sequence length="1123" mass="121567">MEPKKFASVLEDDVLSLSGRDGVSLPLFRPQSPTPSGRFTLRRSIQSNRSSFSAASSHCSASLDPAALMSCVTRETSKDDCGTDRFVVWAAVKRNTSDRMTDRERLECPLLRCTLRFPDHESMLRHLVSCEHLSSCEYWCYDHMRIERFDDSRCRKCLGHASKRRKMLSMAKHFFTAIGHTKGKSIAGDPFPSSPSFLSTSVSDFGCDCISRNGSSHHSHSHRDDDRSRRNSSCHRAGGPSATSATSTSSSSSSASYPPSFSFFGPPPPDCEAINGNNHAELPTTSELPVEIDSRELAQIPRQFLFEPIPVGPTAAGSPDPVSVSPVASLPAVETQPSSINPQDLLLPELESMNWESNEVAMPSISAVIDNSGISASFPSFLDVQESNEMPYSDDVAGGSRPLLQLHIQQSHDGILGQLSCGAQPPSQRAVRPSAAPAPRSKNLSPSSSVRSTTSTTSTTSALSAMSDMSAASYSSAATTVSLISNVGSLVSPISDCSYGSNQWPTDLETGQTSPMSNFNDLFSDDLFAGAEETISTDVCEELSLLTDDSFLLDVDIGAETELPKSSGSAPLLFDFEAPLPSARPQAGPTEPCITATSSTNVEANTSTGISEIEAFVATAWYLLLTHITTSATKLRRMGMSNRLATLLRQTSPVDIAKTGMQTLRTALISGDENTTPFATLCFLHAIYAFSLITYGPEAASRSDELFTQALVYSRNFTGPDRDSYLQIITVIWQPSNTSLAVLAQHIQSPLFDLGKNASAPSSGLAIDNPVIATAKAYLDDLEASVIMGPTSPSEVHTSSLLEKHTKHLGAENSADFISSASAVLKTLIREFPRVDGRTRDFNEIGRRVATGSLRSVRKFELGLYQAGKASLGCSATFFDLFVPRLRRLCDHIYAIHTSAGNQRLAYYEASTLLVLTIFEEMDNGLGRNGLPADERLYGTLSPIAMAKVGDKTQLLLPFTGLSENNISLLSTTQPYTAAVAGSPTPSTMEVEFSGAEEAPSAETPAGQKVEVESDACCQICSYRPKGDPQWFRGSMNKHMKTKHSGEVIYKCPYPNCNSQYRNRLDNLQQHQREKNHFVGSEQVVKKARRQSQTEQTDSISEQGSSDGTGATRRPSKRKKLSD</sequence>
<evidence type="ECO:0000313" key="3">
    <source>
        <dbReference type="EMBL" id="EFX04145.1"/>
    </source>
</evidence>
<feature type="domain" description="C2H2-type" evidence="2">
    <location>
        <begin position="106"/>
        <end position="132"/>
    </location>
</feature>
<feature type="compositionally biased region" description="Low complexity" evidence="1">
    <location>
        <begin position="234"/>
        <end position="264"/>
    </location>
</feature>
<feature type="compositionally biased region" description="Polar residues" evidence="1">
    <location>
        <begin position="1091"/>
        <end position="1109"/>
    </location>
</feature>
<dbReference type="SMART" id="SM00355">
    <property type="entry name" value="ZnF_C2H2"/>
    <property type="match status" value="2"/>
</dbReference>
<feature type="domain" description="C2H2-type" evidence="2">
    <location>
        <begin position="1050"/>
        <end position="1077"/>
    </location>
</feature>
<dbReference type="STRING" id="655863.F0XFG5"/>
<dbReference type="RefSeq" id="XP_014173627.1">
    <property type="nucleotide sequence ID" value="XM_014318152.1"/>
</dbReference>
<feature type="region of interest" description="Disordered" evidence="1">
    <location>
        <begin position="421"/>
        <end position="462"/>
    </location>
</feature>